<proteinExistence type="inferred from homology"/>
<dbReference type="Gene3D" id="3.40.190.290">
    <property type="match status" value="1"/>
</dbReference>
<dbReference type="CDD" id="cd08420">
    <property type="entry name" value="PBP2_CysL_like"/>
    <property type="match status" value="1"/>
</dbReference>
<dbReference type="PRINTS" id="PR00039">
    <property type="entry name" value="HTHLYSR"/>
</dbReference>
<sequence>MRFSLRQLEVFIATARHENVSRAAADLAMSQSAASGALKDLESQFDVQLFDRRGKRLQLSELGVQLRPRAENLLAQARELEQALTGAEVAGRLQVGATLTIGNYLAVPMIADFRRRFPAADVALTVDNTEHIADKVAAFELDMGLVEGELNHPDLETRHWREDELQVFAAPDHPLAGRRRLTDRDLLGLEWIVRERGSGTRQTFDRAMHGILPDLNISLELPHTEAIKRAVEAGLGVGCLSQISLVEAFARGSLVPLAVPGRDFRRRLNLILHRDKFHSAALTEWLGLCEQSWADRLPGTDSRVAGSTEQGKQ</sequence>
<dbReference type="Pfam" id="PF03466">
    <property type="entry name" value="LysR_substrate"/>
    <property type="match status" value="1"/>
</dbReference>
<dbReference type="SUPFAM" id="SSF53850">
    <property type="entry name" value="Periplasmic binding protein-like II"/>
    <property type="match status" value="1"/>
</dbReference>
<gene>
    <name evidence="6" type="ORF">FVW59_10035</name>
</gene>
<evidence type="ECO:0000259" key="5">
    <source>
        <dbReference type="PROSITE" id="PS50931"/>
    </source>
</evidence>
<keyword evidence="7" id="KW-1185">Reference proteome</keyword>
<dbReference type="GO" id="GO:0000976">
    <property type="term" value="F:transcription cis-regulatory region binding"/>
    <property type="evidence" value="ECO:0007669"/>
    <property type="project" value="TreeGrafter"/>
</dbReference>
<dbReference type="InterPro" id="IPR000847">
    <property type="entry name" value="LysR_HTH_N"/>
</dbReference>
<evidence type="ECO:0000256" key="1">
    <source>
        <dbReference type="ARBA" id="ARBA00009437"/>
    </source>
</evidence>
<dbReference type="GO" id="GO:0003700">
    <property type="term" value="F:DNA-binding transcription factor activity"/>
    <property type="evidence" value="ECO:0007669"/>
    <property type="project" value="InterPro"/>
</dbReference>
<reference evidence="6 7" key="1">
    <citation type="submission" date="2019-08" db="EMBL/GenBank/DDBJ databases">
        <title>Parahaliea maris sp. nov., isolated from the surface seawater.</title>
        <authorList>
            <person name="Liu Y."/>
        </authorList>
    </citation>
    <scope>NUCLEOTIDE SEQUENCE [LARGE SCALE GENOMIC DNA]</scope>
    <source>
        <strain evidence="6 7">S2-26</strain>
    </source>
</reference>
<dbReference type="NCBIfam" id="NF008095">
    <property type="entry name" value="PRK10837.1"/>
    <property type="match status" value="1"/>
</dbReference>
<evidence type="ECO:0000256" key="4">
    <source>
        <dbReference type="ARBA" id="ARBA00023163"/>
    </source>
</evidence>
<dbReference type="InterPro" id="IPR005119">
    <property type="entry name" value="LysR_subst-bd"/>
</dbReference>
<keyword evidence="2" id="KW-0805">Transcription regulation</keyword>
<evidence type="ECO:0000256" key="2">
    <source>
        <dbReference type="ARBA" id="ARBA00023015"/>
    </source>
</evidence>
<dbReference type="SUPFAM" id="SSF46785">
    <property type="entry name" value="Winged helix' DNA-binding domain"/>
    <property type="match status" value="1"/>
</dbReference>
<evidence type="ECO:0000313" key="6">
    <source>
        <dbReference type="EMBL" id="TXS91504.1"/>
    </source>
</evidence>
<dbReference type="EMBL" id="VRYZ01000004">
    <property type="protein sequence ID" value="TXS91504.1"/>
    <property type="molecule type" value="Genomic_DNA"/>
</dbReference>
<dbReference type="PANTHER" id="PTHR30126:SF94">
    <property type="entry name" value="LYSR FAMILY TRANSCRIPTIONAL REGULATOR"/>
    <property type="match status" value="1"/>
</dbReference>
<evidence type="ECO:0000256" key="3">
    <source>
        <dbReference type="ARBA" id="ARBA00023125"/>
    </source>
</evidence>
<name>A0A5C8ZUR5_9GAMM</name>
<dbReference type="InterPro" id="IPR036388">
    <property type="entry name" value="WH-like_DNA-bd_sf"/>
</dbReference>
<dbReference type="RefSeq" id="WP_148064135.1">
    <property type="nucleotide sequence ID" value="NZ_VRYZ01000004.1"/>
</dbReference>
<feature type="domain" description="HTH lysR-type" evidence="5">
    <location>
        <begin position="3"/>
        <end position="60"/>
    </location>
</feature>
<dbReference type="AlphaFoldDB" id="A0A5C8ZUR5"/>
<evidence type="ECO:0000313" key="7">
    <source>
        <dbReference type="Proteomes" id="UP000321933"/>
    </source>
</evidence>
<keyword evidence="3" id="KW-0238">DNA-binding</keyword>
<accession>A0A5C8ZUR5</accession>
<dbReference type="Proteomes" id="UP000321933">
    <property type="component" value="Unassembled WGS sequence"/>
</dbReference>
<dbReference type="Pfam" id="PF00126">
    <property type="entry name" value="HTH_1"/>
    <property type="match status" value="1"/>
</dbReference>
<dbReference type="PANTHER" id="PTHR30126">
    <property type="entry name" value="HTH-TYPE TRANSCRIPTIONAL REGULATOR"/>
    <property type="match status" value="1"/>
</dbReference>
<comment type="caution">
    <text evidence="6">The sequence shown here is derived from an EMBL/GenBank/DDBJ whole genome shotgun (WGS) entry which is preliminary data.</text>
</comment>
<organism evidence="6 7">
    <name type="scientific">Parahaliea aestuarii</name>
    <dbReference type="NCBI Taxonomy" id="1852021"/>
    <lineage>
        <taxon>Bacteria</taxon>
        <taxon>Pseudomonadati</taxon>
        <taxon>Pseudomonadota</taxon>
        <taxon>Gammaproteobacteria</taxon>
        <taxon>Cellvibrionales</taxon>
        <taxon>Halieaceae</taxon>
        <taxon>Parahaliea</taxon>
    </lineage>
</organism>
<protein>
    <submittedName>
        <fullName evidence="6">LysR family transcriptional regulator</fullName>
    </submittedName>
</protein>
<dbReference type="InterPro" id="IPR036390">
    <property type="entry name" value="WH_DNA-bd_sf"/>
</dbReference>
<dbReference type="OrthoDB" id="9808620at2"/>
<dbReference type="PROSITE" id="PS50931">
    <property type="entry name" value="HTH_LYSR"/>
    <property type="match status" value="1"/>
</dbReference>
<dbReference type="Gene3D" id="1.10.10.10">
    <property type="entry name" value="Winged helix-like DNA-binding domain superfamily/Winged helix DNA-binding domain"/>
    <property type="match status" value="1"/>
</dbReference>
<keyword evidence="4" id="KW-0804">Transcription</keyword>
<comment type="similarity">
    <text evidence="1">Belongs to the LysR transcriptional regulatory family.</text>
</comment>